<dbReference type="OrthoDB" id="2535105at2759"/>
<gene>
    <name evidence="2" type="ORF">RSOLAG1IB_09670</name>
</gene>
<dbReference type="Proteomes" id="UP000059188">
    <property type="component" value="Unassembled WGS sequence"/>
</dbReference>
<keyword evidence="1" id="KW-1133">Transmembrane helix</keyword>
<evidence type="ECO:0000313" key="3">
    <source>
        <dbReference type="Proteomes" id="UP000059188"/>
    </source>
</evidence>
<keyword evidence="3" id="KW-1185">Reference proteome</keyword>
<protein>
    <submittedName>
        <fullName evidence="2">Uncharacterized protein</fullName>
    </submittedName>
</protein>
<dbReference type="STRING" id="1108050.A0A0B7FWB1"/>
<name>A0A0B7FWB1_THACB</name>
<dbReference type="PANTHER" id="PTHR40465:SF1">
    <property type="entry name" value="DUF6534 DOMAIN-CONTAINING PROTEIN"/>
    <property type="match status" value="1"/>
</dbReference>
<evidence type="ECO:0000256" key="1">
    <source>
        <dbReference type="SAM" id="Phobius"/>
    </source>
</evidence>
<accession>A0A0B7FWB1</accession>
<sequence>MTTDFDSTLGATYIGVTATACLYGISTLHGYTYWNRQTRDSVIIKIFISSLWLMDTVKLICATHVGYRLLITEYENDPAALFNSTWSINTQFLLTALVIFGAQA</sequence>
<reference evidence="2 3" key="1">
    <citation type="submission" date="2014-11" db="EMBL/GenBank/DDBJ databases">
        <authorList>
            <person name="Wibberg Daniel"/>
        </authorList>
    </citation>
    <scope>NUCLEOTIDE SEQUENCE [LARGE SCALE GENOMIC DNA]</scope>
    <source>
        <strain evidence="2">Rhizoctonia solani AG1-IB 7/3/14</strain>
    </source>
</reference>
<keyword evidence="1" id="KW-0812">Transmembrane</keyword>
<organism evidence="2 3">
    <name type="scientific">Thanatephorus cucumeris (strain AG1-IB / isolate 7/3/14)</name>
    <name type="common">Lettuce bottom rot fungus</name>
    <name type="synonym">Rhizoctonia solani</name>
    <dbReference type="NCBI Taxonomy" id="1108050"/>
    <lineage>
        <taxon>Eukaryota</taxon>
        <taxon>Fungi</taxon>
        <taxon>Dikarya</taxon>
        <taxon>Basidiomycota</taxon>
        <taxon>Agaricomycotina</taxon>
        <taxon>Agaricomycetes</taxon>
        <taxon>Cantharellales</taxon>
        <taxon>Ceratobasidiaceae</taxon>
        <taxon>Rhizoctonia</taxon>
        <taxon>Rhizoctonia solani AG-1</taxon>
    </lineage>
</organism>
<evidence type="ECO:0000313" key="2">
    <source>
        <dbReference type="EMBL" id="CEL60477.1"/>
    </source>
</evidence>
<dbReference type="AlphaFoldDB" id="A0A0B7FWB1"/>
<dbReference type="PANTHER" id="PTHR40465">
    <property type="entry name" value="CHROMOSOME 1, WHOLE GENOME SHOTGUN SEQUENCE"/>
    <property type="match status" value="1"/>
</dbReference>
<dbReference type="EMBL" id="LN679147">
    <property type="protein sequence ID" value="CEL60477.1"/>
    <property type="molecule type" value="Genomic_DNA"/>
</dbReference>
<feature type="transmembrane region" description="Helical" evidence="1">
    <location>
        <begin position="12"/>
        <end position="34"/>
    </location>
</feature>
<proteinExistence type="predicted"/>
<keyword evidence="1" id="KW-0472">Membrane</keyword>